<keyword evidence="3" id="KW-1133">Transmembrane helix</keyword>
<dbReference type="GO" id="GO:0000139">
    <property type="term" value="C:Golgi membrane"/>
    <property type="evidence" value="ECO:0007669"/>
    <property type="project" value="InterPro"/>
</dbReference>
<sequence>MSMVCISTTVGVLYKASQAASGGFKYSTTSAICMAEMVKLALSCSFHAMDKSHGVAFPGSIKIAFASAKEQLSSHAVLHIYILGFLYAINNQLSFYIYMLVDPGTVFLFKSASTMIVAAVQCTFAGKTFTGDQWKAMMLQACGMVTVQYDPCKGAGVYTPFAYLCLCLSTSITAISAARNELIRLAVNLAPLVV</sequence>
<dbReference type="GO" id="GO:0015165">
    <property type="term" value="F:pyrimidine nucleotide-sugar transmembrane transporter activity"/>
    <property type="evidence" value="ECO:0007669"/>
    <property type="project" value="InterPro"/>
</dbReference>
<dbReference type="InterPro" id="IPR007271">
    <property type="entry name" value="Nuc_sug_transpt"/>
</dbReference>
<evidence type="ECO:0000256" key="2">
    <source>
        <dbReference type="ARBA" id="ARBA00022692"/>
    </source>
</evidence>
<protein>
    <submittedName>
        <fullName evidence="5">Uncharacterized protein</fullName>
    </submittedName>
</protein>
<dbReference type="Proteomes" id="UP001178507">
    <property type="component" value="Unassembled WGS sequence"/>
</dbReference>
<keyword evidence="6" id="KW-1185">Reference proteome</keyword>
<evidence type="ECO:0000313" key="6">
    <source>
        <dbReference type="Proteomes" id="UP001178507"/>
    </source>
</evidence>
<gene>
    <name evidence="5" type="ORF">EVOR1521_LOCUS28430</name>
</gene>
<evidence type="ECO:0000256" key="3">
    <source>
        <dbReference type="ARBA" id="ARBA00022989"/>
    </source>
</evidence>
<evidence type="ECO:0000256" key="4">
    <source>
        <dbReference type="ARBA" id="ARBA00023136"/>
    </source>
</evidence>
<name>A0AA36JIU6_9DINO</name>
<dbReference type="PANTHER" id="PTHR10231">
    <property type="entry name" value="NUCLEOTIDE-SUGAR TRANSMEMBRANE TRANSPORTER"/>
    <property type="match status" value="1"/>
</dbReference>
<dbReference type="Pfam" id="PF04142">
    <property type="entry name" value="Nuc_sug_transp"/>
    <property type="match status" value="1"/>
</dbReference>
<proteinExistence type="predicted"/>
<evidence type="ECO:0000256" key="1">
    <source>
        <dbReference type="ARBA" id="ARBA00004141"/>
    </source>
</evidence>
<dbReference type="SUPFAM" id="SSF103481">
    <property type="entry name" value="Multidrug resistance efflux transporter EmrE"/>
    <property type="match status" value="1"/>
</dbReference>
<organism evidence="5 6">
    <name type="scientific">Effrenium voratum</name>
    <dbReference type="NCBI Taxonomy" id="2562239"/>
    <lineage>
        <taxon>Eukaryota</taxon>
        <taxon>Sar</taxon>
        <taxon>Alveolata</taxon>
        <taxon>Dinophyceae</taxon>
        <taxon>Suessiales</taxon>
        <taxon>Symbiodiniaceae</taxon>
        <taxon>Effrenium</taxon>
    </lineage>
</organism>
<evidence type="ECO:0000313" key="5">
    <source>
        <dbReference type="EMBL" id="CAJ1406469.1"/>
    </source>
</evidence>
<comment type="subcellular location">
    <subcellularLocation>
        <location evidence="1">Membrane</location>
        <topology evidence="1">Multi-pass membrane protein</topology>
    </subcellularLocation>
</comment>
<keyword evidence="4" id="KW-0472">Membrane</keyword>
<reference evidence="5" key="1">
    <citation type="submission" date="2023-08" db="EMBL/GenBank/DDBJ databases">
        <authorList>
            <person name="Chen Y."/>
            <person name="Shah S."/>
            <person name="Dougan E. K."/>
            <person name="Thang M."/>
            <person name="Chan C."/>
        </authorList>
    </citation>
    <scope>NUCLEOTIDE SEQUENCE</scope>
</reference>
<keyword evidence="2" id="KW-0812">Transmembrane</keyword>
<dbReference type="InterPro" id="IPR037185">
    <property type="entry name" value="EmrE-like"/>
</dbReference>
<comment type="caution">
    <text evidence="5">The sequence shown here is derived from an EMBL/GenBank/DDBJ whole genome shotgun (WGS) entry which is preliminary data.</text>
</comment>
<dbReference type="EMBL" id="CAUJNA010003632">
    <property type="protein sequence ID" value="CAJ1406469.1"/>
    <property type="molecule type" value="Genomic_DNA"/>
</dbReference>
<dbReference type="AlphaFoldDB" id="A0AA36JIU6"/>
<accession>A0AA36JIU6</accession>